<evidence type="ECO:0000313" key="4">
    <source>
        <dbReference type="Proteomes" id="UP000572817"/>
    </source>
</evidence>
<dbReference type="OrthoDB" id="5823761at2759"/>
<comment type="caution">
    <text evidence="3">The sequence shown here is derived from an EMBL/GenBank/DDBJ whole genome shotgun (WGS) entry which is preliminary data.</text>
</comment>
<keyword evidence="1" id="KW-0812">Transmembrane</keyword>
<keyword evidence="4" id="KW-1185">Reference proteome</keyword>
<dbReference type="SUPFAM" id="SSF50685">
    <property type="entry name" value="Barwin-like endoglucanases"/>
    <property type="match status" value="1"/>
</dbReference>
<dbReference type="AlphaFoldDB" id="A0A8H4IT44"/>
<accession>A0A8H4IT44</accession>
<evidence type="ECO:0000313" key="3">
    <source>
        <dbReference type="EMBL" id="KAF4307145.1"/>
    </source>
</evidence>
<dbReference type="Proteomes" id="UP000572817">
    <property type="component" value="Unassembled WGS sequence"/>
</dbReference>
<evidence type="ECO:0000259" key="2">
    <source>
        <dbReference type="PROSITE" id="PS50842"/>
    </source>
</evidence>
<organism evidence="3 4">
    <name type="scientific">Botryosphaeria dothidea</name>
    <dbReference type="NCBI Taxonomy" id="55169"/>
    <lineage>
        <taxon>Eukaryota</taxon>
        <taxon>Fungi</taxon>
        <taxon>Dikarya</taxon>
        <taxon>Ascomycota</taxon>
        <taxon>Pezizomycotina</taxon>
        <taxon>Dothideomycetes</taxon>
        <taxon>Dothideomycetes incertae sedis</taxon>
        <taxon>Botryosphaeriales</taxon>
        <taxon>Botryosphaeriaceae</taxon>
        <taxon>Botryosphaeria</taxon>
    </lineage>
</organism>
<gene>
    <name evidence="3" type="ORF">GTA08_BOTSDO06091</name>
</gene>
<dbReference type="InterPro" id="IPR007112">
    <property type="entry name" value="Expansin/allergen_DPBB_dom"/>
</dbReference>
<dbReference type="Gene3D" id="2.40.40.10">
    <property type="entry name" value="RlpA-like domain"/>
    <property type="match status" value="1"/>
</dbReference>
<feature type="domain" description="Expansin-like EG45" evidence="2">
    <location>
        <begin position="65"/>
        <end position="189"/>
    </location>
</feature>
<reference evidence="3" key="1">
    <citation type="submission" date="2020-04" db="EMBL/GenBank/DDBJ databases">
        <title>Genome Assembly and Annotation of Botryosphaeria dothidea sdau 11-99, a Latent Pathogen of Apple Fruit Ring Rot in China.</title>
        <authorList>
            <person name="Yu C."/>
            <person name="Diao Y."/>
            <person name="Lu Q."/>
            <person name="Zhao J."/>
            <person name="Cui S."/>
            <person name="Peng C."/>
            <person name="He B."/>
            <person name="Liu H."/>
        </authorList>
    </citation>
    <scope>NUCLEOTIDE SEQUENCE [LARGE SCALE GENOMIC DNA]</scope>
    <source>
        <strain evidence="3">Sdau11-99</strain>
    </source>
</reference>
<dbReference type="PROSITE" id="PS50842">
    <property type="entry name" value="EXPANSIN_EG45"/>
    <property type="match status" value="1"/>
</dbReference>
<proteinExistence type="predicted"/>
<feature type="transmembrane region" description="Helical" evidence="1">
    <location>
        <begin position="16"/>
        <end position="39"/>
    </location>
</feature>
<name>A0A8H4IT44_9PEZI</name>
<evidence type="ECO:0000256" key="1">
    <source>
        <dbReference type="SAM" id="Phobius"/>
    </source>
</evidence>
<keyword evidence="1" id="KW-0472">Membrane</keyword>
<dbReference type="Pfam" id="PF22514">
    <property type="entry name" value="EXPB1_D1"/>
    <property type="match status" value="1"/>
</dbReference>
<keyword evidence="1" id="KW-1133">Transmembrane helix</keyword>
<sequence>MLPLYTGFTPSTAHPFLFIPVVIMFGKSLVYFTAALGVANAASYNATMTAYGSSDDNGSGNCKKTGACGFYFDPGYSAAVSQNLYGVTGGEGAGPACGKCYALTAEKDSSGKALSGTKSVVVRVDNLCPASGGNDVCSMGSLSDTNSYGANVNFDLCIDTGANTAVFGDNDIGLAVGTAEEVDCSQWSGKQVGSGWKRHAWAFSA</sequence>
<protein>
    <recommendedName>
        <fullName evidence="2">Expansin-like EG45 domain-containing protein</fullName>
    </recommendedName>
</protein>
<dbReference type="EMBL" id="WWBZ02000033">
    <property type="protein sequence ID" value="KAF4307145.1"/>
    <property type="molecule type" value="Genomic_DNA"/>
</dbReference>
<dbReference type="InterPro" id="IPR036908">
    <property type="entry name" value="RlpA-like_sf"/>
</dbReference>